<feature type="region of interest" description="Disordered" evidence="1">
    <location>
        <begin position="1"/>
        <end position="22"/>
    </location>
</feature>
<dbReference type="EMBL" id="VCHE01000103">
    <property type="protein sequence ID" value="KAB2571389.1"/>
    <property type="molecule type" value="Genomic_DNA"/>
</dbReference>
<comment type="caution">
    <text evidence="2">The sequence shown here is derived from an EMBL/GenBank/DDBJ whole genome shotgun (WGS) entry which is preliminary data.</text>
</comment>
<feature type="region of interest" description="Disordered" evidence="1">
    <location>
        <begin position="814"/>
        <end position="893"/>
    </location>
</feature>
<organism evidence="2 3">
    <name type="scientific">Lasiodiplodia theobromae</name>
    <dbReference type="NCBI Taxonomy" id="45133"/>
    <lineage>
        <taxon>Eukaryota</taxon>
        <taxon>Fungi</taxon>
        <taxon>Dikarya</taxon>
        <taxon>Ascomycota</taxon>
        <taxon>Pezizomycotina</taxon>
        <taxon>Dothideomycetes</taxon>
        <taxon>Dothideomycetes incertae sedis</taxon>
        <taxon>Botryosphaeriales</taxon>
        <taxon>Botryosphaeriaceae</taxon>
        <taxon>Lasiodiplodia</taxon>
    </lineage>
</organism>
<dbReference type="OrthoDB" id="186626at2759"/>
<dbReference type="AlphaFoldDB" id="A0A5N5D143"/>
<feature type="compositionally biased region" description="Basic residues" evidence="1">
    <location>
        <begin position="1"/>
        <end position="18"/>
    </location>
</feature>
<feature type="compositionally biased region" description="Low complexity" evidence="1">
    <location>
        <begin position="615"/>
        <end position="626"/>
    </location>
</feature>
<feature type="compositionally biased region" description="Low complexity" evidence="1">
    <location>
        <begin position="818"/>
        <end position="827"/>
    </location>
</feature>
<keyword evidence="3" id="KW-1185">Reference proteome</keyword>
<reference evidence="2 3" key="1">
    <citation type="journal article" date="2019" name="Sci. Rep.">
        <title>A multi-omics analysis of the grapevine pathogen Lasiodiplodia theobromae reveals that temperature affects the expression of virulence- and pathogenicity-related genes.</title>
        <authorList>
            <person name="Felix C."/>
            <person name="Meneses R."/>
            <person name="Goncalves M.F.M."/>
            <person name="Tilleman L."/>
            <person name="Duarte A.S."/>
            <person name="Jorrin-Novo J.V."/>
            <person name="Van de Peer Y."/>
            <person name="Deforce D."/>
            <person name="Van Nieuwerburgh F."/>
            <person name="Esteves A.C."/>
            <person name="Alves A."/>
        </authorList>
    </citation>
    <scope>NUCLEOTIDE SEQUENCE [LARGE SCALE GENOMIC DNA]</scope>
    <source>
        <strain evidence="2 3">LA-SOL3</strain>
    </source>
</reference>
<protein>
    <submittedName>
        <fullName evidence="2">Uncharacterized protein</fullName>
    </submittedName>
</protein>
<feature type="compositionally biased region" description="Low complexity" evidence="1">
    <location>
        <begin position="653"/>
        <end position="668"/>
    </location>
</feature>
<feature type="compositionally biased region" description="Pro residues" evidence="1">
    <location>
        <begin position="487"/>
        <end position="501"/>
    </location>
</feature>
<feature type="compositionally biased region" description="Low complexity" evidence="1">
    <location>
        <begin position="676"/>
        <end position="730"/>
    </location>
</feature>
<name>A0A5N5D143_9PEZI</name>
<gene>
    <name evidence="2" type="ORF">DBV05_g9978</name>
</gene>
<feature type="compositionally biased region" description="Basic and acidic residues" evidence="1">
    <location>
        <begin position="857"/>
        <end position="869"/>
    </location>
</feature>
<feature type="compositionally biased region" description="Low complexity" evidence="1">
    <location>
        <begin position="585"/>
        <end position="597"/>
    </location>
</feature>
<dbReference type="Proteomes" id="UP000325902">
    <property type="component" value="Unassembled WGS sequence"/>
</dbReference>
<feature type="compositionally biased region" description="Low complexity" evidence="1">
    <location>
        <begin position="563"/>
        <end position="575"/>
    </location>
</feature>
<accession>A0A5N5D143</accession>
<sequence>MITHHSRAATASARRRLRPASPQATLTRISTAAVRIALLFTLPFTLLALLFIRLSNALPRFQPRRVLRLRRRNTPRPTVLLTSNRASNPLALSLARTLHGTGTRVAVAHSSSSSPPALPPSRFASLLSSILPPPTSFSAAVASSLRLRIPARRQRQEDESADDHDDSASLYEHEVLGAILRVRPSVWVPCELLVDEDADGIDGGDDAVVVSEAVGLLRETLRREAERERPRVRCGVLAPEGPVAGVVAGDQDDGVFRRLVEGLDCGVEVVGGRDVVVRRRGEVHGILHAGRRERRRWELVEPEGGEVVQLPVDDDYGCLDETYERLARLDISDARPWVMREVIEGEAYRIHAIVLNGAVRAFAVSTLDDPHELMQAAAGRLFLAPSSPLHAAIQAFVNAFVAALPGRPSLPLAIDLTVRTEPTATGTATRIHPTRCSWNLLPLTTTPPFSTAAAELVASVSPPPPLRSPQPRQQPVDTDDEPVSPAAAPPLPPRPPSPPTTDPAAAPQLTKHQSIPPPAAAADLQTPPNSPVLNPLVTRFVASTLPPTPPSSPDSRRSRSVDPDNASSSSSPPRSSLRRSKRDVAQAAAQTPAAAAAVRSRCYACSSHRRRASSDESGSESSVVRGSDSDVGSRKAGGRAKVRFEELPPPVAAAPSPVASAPPASSSEAEAEAEAELQPQSQPQSQQQQQVRGDEPSAAGKQRSSSSSSSSSEEPVKRGSSSGADASSTAADVVPGVAGTYSLPRTLWAYVLLPLLDQLLFSLRPRRGIVAVAQGAAVLVERVLLPGAWVEEGWRWWDAGPWLWEWGVRSQRNANVPEQEQTQQQQQAGPSTGVDETVAAVKSNKGKGNKGQMHKLTNAERKRQKEAKGQVESQVEAEVEDEDEEEESKGEIS</sequence>
<feature type="region of interest" description="Disordered" evidence="1">
    <location>
        <begin position="459"/>
        <end position="730"/>
    </location>
</feature>
<evidence type="ECO:0000313" key="3">
    <source>
        <dbReference type="Proteomes" id="UP000325902"/>
    </source>
</evidence>
<feature type="compositionally biased region" description="Acidic residues" evidence="1">
    <location>
        <begin position="875"/>
        <end position="893"/>
    </location>
</feature>
<evidence type="ECO:0000313" key="2">
    <source>
        <dbReference type="EMBL" id="KAB2571389.1"/>
    </source>
</evidence>
<proteinExistence type="predicted"/>
<evidence type="ECO:0000256" key="1">
    <source>
        <dbReference type="SAM" id="MobiDB-lite"/>
    </source>
</evidence>